<proteinExistence type="predicted"/>
<sequence>MYAQDANIADLWNLDVISIEDPIRKSSKEDHLQEVFYRFRDTIKIKETGRYEVFLPWKENHSPLCENREIAERRLGNTIIKLCNDGLLHVYEKVFNKWLEEGIIEEIPVEELSSPGPYLSHRHVVKENSTTRIRPVFDASATEKGKFSLNQCVEAEPNFIELIPTLLLRFREKRIGAIMDIRRAFLQINITPKERDYVRFLWQWTSDNKIVTYRHCRVVFGNTSSPFLLEATLNYHLKQVFERTIDEQAKSIIERLGKSQYVDNCIKYNIYVLNTNKFKLATII</sequence>
<dbReference type="STRING" id="471704.A0A151J2P6"/>
<dbReference type="Gene3D" id="3.10.10.10">
    <property type="entry name" value="HIV Type 1 Reverse Transcriptase, subunit A, domain 1"/>
    <property type="match status" value="1"/>
</dbReference>
<dbReference type="EMBL" id="KQ980343">
    <property type="protein sequence ID" value="KYN16365.1"/>
    <property type="molecule type" value="Genomic_DNA"/>
</dbReference>
<protein>
    <recommendedName>
        <fullName evidence="3">Reverse transcriptase domain-containing protein</fullName>
    </recommendedName>
</protein>
<gene>
    <name evidence="1" type="ORF">ALC57_11374</name>
</gene>
<dbReference type="Gene3D" id="3.30.70.270">
    <property type="match status" value="1"/>
</dbReference>
<organism evidence="1 2">
    <name type="scientific">Trachymyrmex cornetzi</name>
    <dbReference type="NCBI Taxonomy" id="471704"/>
    <lineage>
        <taxon>Eukaryota</taxon>
        <taxon>Metazoa</taxon>
        <taxon>Ecdysozoa</taxon>
        <taxon>Arthropoda</taxon>
        <taxon>Hexapoda</taxon>
        <taxon>Insecta</taxon>
        <taxon>Pterygota</taxon>
        <taxon>Neoptera</taxon>
        <taxon>Endopterygota</taxon>
        <taxon>Hymenoptera</taxon>
        <taxon>Apocrita</taxon>
        <taxon>Aculeata</taxon>
        <taxon>Formicoidea</taxon>
        <taxon>Formicidae</taxon>
        <taxon>Myrmicinae</taxon>
        <taxon>Trachymyrmex</taxon>
    </lineage>
</organism>
<dbReference type="GO" id="GO:0071897">
    <property type="term" value="P:DNA biosynthetic process"/>
    <property type="evidence" value="ECO:0007669"/>
    <property type="project" value="UniProtKB-ARBA"/>
</dbReference>
<dbReference type="AlphaFoldDB" id="A0A151J2P6"/>
<reference evidence="1 2" key="1">
    <citation type="submission" date="2015-09" db="EMBL/GenBank/DDBJ databases">
        <title>Trachymyrmex cornetzi WGS genome.</title>
        <authorList>
            <person name="Nygaard S."/>
            <person name="Hu H."/>
            <person name="Boomsma J."/>
            <person name="Zhang G."/>
        </authorList>
    </citation>
    <scope>NUCLEOTIDE SEQUENCE [LARGE SCALE GENOMIC DNA]</scope>
    <source>
        <strain evidence="1">Tcor2-1</strain>
        <tissue evidence="1">Whole body</tissue>
    </source>
</reference>
<keyword evidence="2" id="KW-1185">Reference proteome</keyword>
<dbReference type="SUPFAM" id="SSF56672">
    <property type="entry name" value="DNA/RNA polymerases"/>
    <property type="match status" value="1"/>
</dbReference>
<evidence type="ECO:0000313" key="1">
    <source>
        <dbReference type="EMBL" id="KYN16365.1"/>
    </source>
</evidence>
<dbReference type="InterPro" id="IPR043128">
    <property type="entry name" value="Rev_trsase/Diguanyl_cyclase"/>
</dbReference>
<dbReference type="PANTHER" id="PTHR47331:SF1">
    <property type="entry name" value="GAG-LIKE PROTEIN"/>
    <property type="match status" value="1"/>
</dbReference>
<dbReference type="Proteomes" id="UP000078492">
    <property type="component" value="Unassembled WGS sequence"/>
</dbReference>
<name>A0A151J2P6_9HYME</name>
<accession>A0A151J2P6</accession>
<dbReference type="PANTHER" id="PTHR47331">
    <property type="entry name" value="PHD-TYPE DOMAIN-CONTAINING PROTEIN"/>
    <property type="match status" value="1"/>
</dbReference>
<evidence type="ECO:0000313" key="2">
    <source>
        <dbReference type="Proteomes" id="UP000078492"/>
    </source>
</evidence>
<dbReference type="InterPro" id="IPR043502">
    <property type="entry name" value="DNA/RNA_pol_sf"/>
</dbReference>
<evidence type="ECO:0008006" key="3">
    <source>
        <dbReference type="Google" id="ProtNLM"/>
    </source>
</evidence>